<protein>
    <recommendedName>
        <fullName evidence="1">BBC1/AIM3 cysteine proteinase-fold domain-containing protein</fullName>
    </recommendedName>
</protein>
<evidence type="ECO:0000259" key="1">
    <source>
        <dbReference type="Pfam" id="PF25459"/>
    </source>
</evidence>
<dbReference type="EMBL" id="FWYF01000002">
    <property type="protein sequence ID" value="SMD34500.1"/>
    <property type="molecule type" value="Genomic_DNA"/>
</dbReference>
<reference evidence="2 3" key="1">
    <citation type="submission" date="2017-04" db="EMBL/GenBank/DDBJ databases">
        <authorList>
            <person name="Afonso C.L."/>
            <person name="Miller P.J."/>
            <person name="Scott M.A."/>
            <person name="Spackman E."/>
            <person name="Goraichik I."/>
            <person name="Dimitrov K.M."/>
            <person name="Suarez D.L."/>
            <person name="Swayne D.E."/>
        </authorList>
    </citation>
    <scope>NUCLEOTIDE SEQUENCE [LARGE SCALE GENOMIC DNA]</scope>
    <source>
        <strain evidence="2 3">DSM 26133</strain>
    </source>
</reference>
<accession>A0A1W2GCW0</accession>
<feature type="domain" description="BBC1/AIM3 cysteine proteinase-fold" evidence="1">
    <location>
        <begin position="25"/>
        <end position="160"/>
    </location>
</feature>
<dbReference type="STRING" id="692418.SAMN04488029_2047"/>
<name>A0A1W2GCW0_REIFA</name>
<proteinExistence type="predicted"/>
<keyword evidence="3" id="KW-1185">Reference proteome</keyword>
<dbReference type="OrthoDB" id="956965at2"/>
<dbReference type="Proteomes" id="UP000192472">
    <property type="component" value="Unassembled WGS sequence"/>
</dbReference>
<organism evidence="2 3">
    <name type="scientific">Reichenbachiella faecimaris</name>
    <dbReference type="NCBI Taxonomy" id="692418"/>
    <lineage>
        <taxon>Bacteria</taxon>
        <taxon>Pseudomonadati</taxon>
        <taxon>Bacteroidota</taxon>
        <taxon>Cytophagia</taxon>
        <taxon>Cytophagales</taxon>
        <taxon>Reichenbachiellaceae</taxon>
        <taxon>Reichenbachiella</taxon>
    </lineage>
</organism>
<evidence type="ECO:0000313" key="3">
    <source>
        <dbReference type="Proteomes" id="UP000192472"/>
    </source>
</evidence>
<sequence length="162" mass="18203">MWKSILLLFALSFFTFKGELPDLNAKIITYVDSVMGTKVARGECWDLAAGALAYSGAYFDRSSMKTVTIYGRKLNPNKEEVLPGDLIQFENVQMKWTVGNTSYSSSMGQHTAIVYKVNADKDYEIAHQNTSDWGKKVGVSNFNLNHVTKGKVMIYRPIESKN</sequence>
<gene>
    <name evidence="2" type="ORF">SAMN04488029_2047</name>
</gene>
<evidence type="ECO:0000313" key="2">
    <source>
        <dbReference type="EMBL" id="SMD34500.1"/>
    </source>
</evidence>
<dbReference type="Pfam" id="PF25459">
    <property type="entry name" value="AIM3_BBC1_C"/>
    <property type="match status" value="1"/>
</dbReference>
<dbReference type="AlphaFoldDB" id="A0A1W2GCW0"/>
<dbReference type="RefSeq" id="WP_084372723.1">
    <property type="nucleotide sequence ID" value="NZ_FWYF01000002.1"/>
</dbReference>
<dbReference type="InterPro" id="IPR057402">
    <property type="entry name" value="AIM3_BBC1_C"/>
</dbReference>